<dbReference type="Proteomes" id="UP001595075">
    <property type="component" value="Unassembled WGS sequence"/>
</dbReference>
<feature type="compositionally biased region" description="Basic and acidic residues" evidence="1">
    <location>
        <begin position="44"/>
        <end position="53"/>
    </location>
</feature>
<gene>
    <name evidence="2" type="ORF">VTL71DRAFT_2408</name>
</gene>
<name>A0ABR4C8S8_9HELO</name>
<proteinExistence type="predicted"/>
<evidence type="ECO:0000256" key="1">
    <source>
        <dbReference type="SAM" id="MobiDB-lite"/>
    </source>
</evidence>
<dbReference type="EMBL" id="JAZHXI010000011">
    <property type="protein sequence ID" value="KAL2066337.1"/>
    <property type="molecule type" value="Genomic_DNA"/>
</dbReference>
<comment type="caution">
    <text evidence="2">The sequence shown here is derived from an EMBL/GenBank/DDBJ whole genome shotgun (WGS) entry which is preliminary data.</text>
</comment>
<reference evidence="2 3" key="1">
    <citation type="journal article" date="2024" name="Commun. Biol.">
        <title>Comparative genomic analysis of thermophilic fungi reveals convergent evolutionary adaptations and gene losses.</title>
        <authorList>
            <person name="Steindorff A.S."/>
            <person name="Aguilar-Pontes M.V."/>
            <person name="Robinson A.J."/>
            <person name="Andreopoulos B."/>
            <person name="LaButti K."/>
            <person name="Kuo A."/>
            <person name="Mondo S."/>
            <person name="Riley R."/>
            <person name="Otillar R."/>
            <person name="Haridas S."/>
            <person name="Lipzen A."/>
            <person name="Grimwood J."/>
            <person name="Schmutz J."/>
            <person name="Clum A."/>
            <person name="Reid I.D."/>
            <person name="Moisan M.C."/>
            <person name="Butler G."/>
            <person name="Nguyen T.T.M."/>
            <person name="Dewar K."/>
            <person name="Conant G."/>
            <person name="Drula E."/>
            <person name="Henrissat B."/>
            <person name="Hansel C."/>
            <person name="Singer S."/>
            <person name="Hutchinson M.I."/>
            <person name="de Vries R.P."/>
            <person name="Natvig D.O."/>
            <person name="Powell A.J."/>
            <person name="Tsang A."/>
            <person name="Grigoriev I.V."/>
        </authorList>
    </citation>
    <scope>NUCLEOTIDE SEQUENCE [LARGE SCALE GENOMIC DNA]</scope>
    <source>
        <strain evidence="2 3">CBS 494.80</strain>
    </source>
</reference>
<accession>A0ABR4C8S8</accession>
<sequence length="53" mass="5756">MSSFRALAQGGRREAYLSRNAPGTGDDVHPETIINAGYDDVPEPPERDLDIGK</sequence>
<protein>
    <submittedName>
        <fullName evidence="2">Uncharacterized protein</fullName>
    </submittedName>
</protein>
<evidence type="ECO:0000313" key="2">
    <source>
        <dbReference type="EMBL" id="KAL2066337.1"/>
    </source>
</evidence>
<feature type="region of interest" description="Disordered" evidence="1">
    <location>
        <begin position="1"/>
        <end position="53"/>
    </location>
</feature>
<organism evidence="2 3">
    <name type="scientific">Oculimacula yallundae</name>
    <dbReference type="NCBI Taxonomy" id="86028"/>
    <lineage>
        <taxon>Eukaryota</taxon>
        <taxon>Fungi</taxon>
        <taxon>Dikarya</taxon>
        <taxon>Ascomycota</taxon>
        <taxon>Pezizomycotina</taxon>
        <taxon>Leotiomycetes</taxon>
        <taxon>Helotiales</taxon>
        <taxon>Ploettnerulaceae</taxon>
        <taxon>Oculimacula</taxon>
    </lineage>
</organism>
<keyword evidence="3" id="KW-1185">Reference proteome</keyword>
<evidence type="ECO:0000313" key="3">
    <source>
        <dbReference type="Proteomes" id="UP001595075"/>
    </source>
</evidence>